<evidence type="ECO:0000313" key="1">
    <source>
        <dbReference type="EMBL" id="ASM77135.1"/>
    </source>
</evidence>
<sequence>MQGCDMQADRFLKAVVVACAAALSVAGVGATEAPLSEAEARPVLVFPADVAVARFSVALPNFDAVSAVRLVSVPERLRGCVGVASVVFGAKTHRAKIAVRLKDRGMFLSEGDEPIVGAVKFQFVDPAGVKKNYFAKLEVQPAAQTLPTSMKLPGNQYGVVFLSVQHGPNVQFFVGSGFDPRGDYFIKEGSAPTVVSKNDFSLISDGSGWSVKVDVNGNMYLKPRADAIVGGGVRGTMIITSEQMNGQMQLQYDIRPAF</sequence>
<dbReference type="Proteomes" id="UP000199729">
    <property type="component" value="Chromosome"/>
</dbReference>
<dbReference type="KEGG" id="vff:VITFI_CDS1357"/>
<evidence type="ECO:0000313" key="2">
    <source>
        <dbReference type="Proteomes" id="UP000199729"/>
    </source>
</evidence>
<name>A0A221KDT5_VITFI</name>
<protein>
    <submittedName>
        <fullName evidence="1">Uncharacterized protein</fullName>
    </submittedName>
</protein>
<accession>A0A221KDT5</accession>
<dbReference type="AlphaFoldDB" id="A0A221KDT5"/>
<gene>
    <name evidence="1" type="ORF">VITFI_CDS1357</name>
</gene>
<reference evidence="1 2" key="1">
    <citation type="submission" date="2017-07" db="EMBL/GenBank/DDBJ databases">
        <title>Complete Genome Sequence of the cosmetic ferment Vitreoscilla filiformis (ATCC15551).</title>
        <authorList>
            <person name="Contreras S."/>
            <person name="Sagory-Zalkind P."/>
            <person name="Blanquart H."/>
            <person name="Iltis A."/>
            <person name="Morand S.C."/>
        </authorList>
    </citation>
    <scope>NUCLEOTIDE SEQUENCE [LARGE SCALE GENOMIC DNA]</scope>
    <source>
        <strain evidence="1 2">ATCC 15551</strain>
    </source>
</reference>
<keyword evidence="2" id="KW-1185">Reference proteome</keyword>
<proteinExistence type="predicted"/>
<organism evidence="1 2">
    <name type="scientific">Vitreoscilla filiformis</name>
    <dbReference type="NCBI Taxonomy" id="63"/>
    <lineage>
        <taxon>Bacteria</taxon>
        <taxon>Pseudomonadati</taxon>
        <taxon>Pseudomonadota</taxon>
        <taxon>Betaproteobacteria</taxon>
        <taxon>Neisseriales</taxon>
        <taxon>Neisseriaceae</taxon>
        <taxon>Vitreoscilla</taxon>
    </lineage>
</organism>
<dbReference type="EMBL" id="CP022423">
    <property type="protein sequence ID" value="ASM77135.1"/>
    <property type="molecule type" value="Genomic_DNA"/>
</dbReference>